<sequence>MQGQDYNLDEIIFKKEIIIVDYTGISLDDQHPVAFGKRLFFNALEEKGGKVECVTQWRQSNQKVNIVLGTLHNIEIMGLVSNEVSGIPVRPEGVFYQWQKTESGTVLVVGGTDAKGLMYALNELAERIKSHGLVALSEVENTVEYPENNVRGLDKFVTDQNDDNWFFSDDYWQYYLTSLATNRFNRLTLITGYNDGKQQDFMIPVYPYLFDIPGFENVSLRENLERTPQEYLNQLKHIGQLCHSFGLDFVFGIWGHGRSDELILGLPEDAMEYTNYCARGMYELLRKIPEIDGIQLRVNYESGVGGFGNTADNFWKEIIKAIVKSNVEGGDVFLDIRAKGLTDTIREFIESTNLDFSVTSKYSWEGVGLPYHPTEMRFGELSMLNNVDKRQRYGYADFLKYSRKYDFIYRLWGIGTMRMFTWADPDYARRFSFSSSFGNAKGFQVTPPMSRKQNTWPLFQDQKRVYYQWEDERYWAWYLMFGRLGYSTSTNPNVWEREFKVHYGSAYRDVLKAYEAASKILPLITSSHLTFHPANYNWAEIESGGALFVEHNANPYYIEKKRTYQSTEPGDPGIFYGIEVYVEDILDKQVKPKINPRQLSQRYADLSKKALEALSKVNKEEVPENHMNEYVTNEMDIKILSNLGFYHSYKIKAATDFVFFKKTNNKAYLKSCLSNIKMAKEYWVKMLSLLDKLYFEKPRFLHDNGTWKDRLVEIEKDIEKVENLIGESNVKLISHWDNSDWVDIERPSFEALVPEHFNIEKKLEVVLKTDKPFESSKENPKIHYRSANMAYGKFKELAMDRDGKNYKAIIPFDDIDPDYDLLVYFSFMSKNKNVVMFPGLLDGNNELPYFIIKNSNH</sequence>
<feature type="coiled-coil region" evidence="1">
    <location>
        <begin position="704"/>
        <end position="731"/>
    </location>
</feature>
<evidence type="ECO:0000313" key="2">
    <source>
        <dbReference type="EMBL" id="GAA4814895.1"/>
    </source>
</evidence>
<keyword evidence="3" id="KW-1185">Reference proteome</keyword>
<evidence type="ECO:0000256" key="1">
    <source>
        <dbReference type="SAM" id="Coils"/>
    </source>
</evidence>
<name>A0ABP9CPP4_9FLAO</name>
<dbReference type="Proteomes" id="UP001501433">
    <property type="component" value="Unassembled WGS sequence"/>
</dbReference>
<proteinExistence type="predicted"/>
<accession>A0ABP9CPP4</accession>
<evidence type="ECO:0008006" key="4">
    <source>
        <dbReference type="Google" id="ProtNLM"/>
    </source>
</evidence>
<organism evidence="2 3">
    <name type="scientific">Litoribaculum gwangyangense</name>
    <dbReference type="NCBI Taxonomy" id="1130722"/>
    <lineage>
        <taxon>Bacteria</taxon>
        <taxon>Pseudomonadati</taxon>
        <taxon>Bacteroidota</taxon>
        <taxon>Flavobacteriia</taxon>
        <taxon>Flavobacteriales</taxon>
        <taxon>Flavobacteriaceae</taxon>
        <taxon>Litoribaculum</taxon>
    </lineage>
</organism>
<evidence type="ECO:0000313" key="3">
    <source>
        <dbReference type="Proteomes" id="UP001501433"/>
    </source>
</evidence>
<reference evidence="3" key="1">
    <citation type="journal article" date="2019" name="Int. J. Syst. Evol. Microbiol.">
        <title>The Global Catalogue of Microorganisms (GCM) 10K type strain sequencing project: providing services to taxonomists for standard genome sequencing and annotation.</title>
        <authorList>
            <consortium name="The Broad Institute Genomics Platform"/>
            <consortium name="The Broad Institute Genome Sequencing Center for Infectious Disease"/>
            <person name="Wu L."/>
            <person name="Ma J."/>
        </authorList>
    </citation>
    <scope>NUCLEOTIDE SEQUENCE [LARGE SCALE GENOMIC DNA]</scope>
    <source>
        <strain evidence="3">JCM 18325</strain>
    </source>
</reference>
<comment type="caution">
    <text evidence="2">The sequence shown here is derived from an EMBL/GenBank/DDBJ whole genome shotgun (WGS) entry which is preliminary data.</text>
</comment>
<protein>
    <recommendedName>
        <fullName evidence="4">Glycoside hydrolase family 42 N-terminal domain-containing protein</fullName>
    </recommendedName>
</protein>
<keyword evidence="1" id="KW-0175">Coiled coil</keyword>
<dbReference type="EMBL" id="BAABJW010000004">
    <property type="protein sequence ID" value="GAA4814895.1"/>
    <property type="molecule type" value="Genomic_DNA"/>
</dbReference>
<gene>
    <name evidence="2" type="ORF">GCM10023330_23430</name>
</gene>